<name>A0A1B7JIC1_9ENTR</name>
<keyword evidence="1" id="KW-1133">Transmembrane helix</keyword>
<protein>
    <submittedName>
        <fullName evidence="2">Uncharacterized protein</fullName>
    </submittedName>
</protein>
<gene>
    <name evidence="2" type="ORF">M989_03933</name>
</gene>
<evidence type="ECO:0000313" key="3">
    <source>
        <dbReference type="Proteomes" id="UP000078386"/>
    </source>
</evidence>
<evidence type="ECO:0000256" key="1">
    <source>
        <dbReference type="SAM" id="Phobius"/>
    </source>
</evidence>
<sequence length="52" mass="5909">MLILQNIPKPHLNEVIMFGIYRGRRLALYIALAIVIATLVGYSTYTFVKILS</sequence>
<dbReference type="EMBL" id="LXEU01000078">
    <property type="protein sequence ID" value="OAT47691.1"/>
    <property type="molecule type" value="Genomic_DNA"/>
</dbReference>
<reference evidence="2 3" key="1">
    <citation type="submission" date="2016-04" db="EMBL/GenBank/DDBJ databases">
        <title>ATOL: Assembling a taxonomically balanced genome-scale reconstruction of the evolutionary history of the Enterobacteriaceae.</title>
        <authorList>
            <person name="Plunkett G.III."/>
            <person name="Neeno-Eckwall E.C."/>
            <person name="Glasner J.D."/>
            <person name="Perna N.T."/>
        </authorList>
    </citation>
    <scope>NUCLEOTIDE SEQUENCE [LARGE SCALE GENOMIC DNA]</scope>
    <source>
        <strain evidence="2 3">ATCC 51603</strain>
    </source>
</reference>
<dbReference type="Proteomes" id="UP000078386">
    <property type="component" value="Unassembled WGS sequence"/>
</dbReference>
<dbReference type="AlphaFoldDB" id="A0A1B7JIC1"/>
<evidence type="ECO:0000313" key="2">
    <source>
        <dbReference type="EMBL" id="OAT47691.1"/>
    </source>
</evidence>
<keyword evidence="1" id="KW-0812">Transmembrane</keyword>
<proteinExistence type="predicted"/>
<dbReference type="PATRIC" id="fig|1354264.4.peg.4082"/>
<comment type="caution">
    <text evidence="2">The sequence shown here is derived from an EMBL/GenBank/DDBJ whole genome shotgun (WGS) entry which is preliminary data.</text>
</comment>
<organism evidence="2 3">
    <name type="scientific">Kluyvera georgiana ATCC 51603</name>
    <dbReference type="NCBI Taxonomy" id="1354264"/>
    <lineage>
        <taxon>Bacteria</taxon>
        <taxon>Pseudomonadati</taxon>
        <taxon>Pseudomonadota</taxon>
        <taxon>Gammaproteobacteria</taxon>
        <taxon>Enterobacterales</taxon>
        <taxon>Enterobacteriaceae</taxon>
        <taxon>Kluyvera</taxon>
    </lineage>
</organism>
<keyword evidence="1" id="KW-0472">Membrane</keyword>
<keyword evidence="3" id="KW-1185">Reference proteome</keyword>
<accession>A0A1B7JIC1</accession>
<feature type="transmembrane region" description="Helical" evidence="1">
    <location>
        <begin position="26"/>
        <end position="48"/>
    </location>
</feature>